<comment type="caution">
    <text evidence="2">The sequence shown here is derived from an EMBL/GenBank/DDBJ whole genome shotgun (WGS) entry which is preliminary data.</text>
</comment>
<evidence type="ECO:0000256" key="1">
    <source>
        <dbReference type="SAM" id="SignalP"/>
    </source>
</evidence>
<feature type="signal peptide" evidence="1">
    <location>
        <begin position="1"/>
        <end position="15"/>
    </location>
</feature>
<feature type="chain" id="PRO_5045282580" description="DUF3996 domain-containing protein" evidence="1">
    <location>
        <begin position="16"/>
        <end position="178"/>
    </location>
</feature>
<keyword evidence="1" id="KW-0732">Signal</keyword>
<keyword evidence="3" id="KW-1185">Reference proteome</keyword>
<gene>
    <name evidence="2" type="ORF">IC610_08510</name>
</gene>
<reference evidence="2 3" key="1">
    <citation type="submission" date="2020-09" db="EMBL/GenBank/DDBJ databases">
        <title>Genome seq and assembly of Chryseobacterium sp.</title>
        <authorList>
            <person name="Chhetri G."/>
        </authorList>
    </citation>
    <scope>NUCLEOTIDE SEQUENCE [LARGE SCALE GENOMIC DNA]</scope>
    <source>
        <strain evidence="2 3">GCR10</strain>
    </source>
</reference>
<dbReference type="EMBL" id="JACYFS010000002">
    <property type="protein sequence ID" value="MBD8082455.1"/>
    <property type="molecule type" value="Genomic_DNA"/>
</dbReference>
<sequence>MKLLFLLCFSTFCFSQTNSFKFSGPSEANAVLVGYQASFDPKKNEDDHDILKTVHIVEVSYSKIYDRGGRHPAFINYYVGNDFILNFKQFIIGPKFGINFSASALSFGSEMSFYTDFEKFSPRLSPFVGLGVNGFKLFISFPIKFSKTEFIPVNTLNLGVTLPVFSTDKKKSQTTTEN</sequence>
<evidence type="ECO:0008006" key="4">
    <source>
        <dbReference type="Google" id="ProtNLM"/>
    </source>
</evidence>
<name>A0ABR8ZB40_9FLAO</name>
<organism evidence="2 3">
    <name type="scientific">Chryseobacterium caseinilyticum</name>
    <dbReference type="NCBI Taxonomy" id="2771428"/>
    <lineage>
        <taxon>Bacteria</taxon>
        <taxon>Pseudomonadati</taxon>
        <taxon>Bacteroidota</taxon>
        <taxon>Flavobacteriia</taxon>
        <taxon>Flavobacteriales</taxon>
        <taxon>Weeksellaceae</taxon>
        <taxon>Chryseobacterium group</taxon>
        <taxon>Chryseobacterium</taxon>
    </lineage>
</organism>
<dbReference type="RefSeq" id="WP_191736394.1">
    <property type="nucleotide sequence ID" value="NZ_JACYFS010000002.1"/>
</dbReference>
<protein>
    <recommendedName>
        <fullName evidence="4">DUF3996 domain-containing protein</fullName>
    </recommendedName>
</protein>
<proteinExistence type="predicted"/>
<evidence type="ECO:0000313" key="2">
    <source>
        <dbReference type="EMBL" id="MBD8082455.1"/>
    </source>
</evidence>
<accession>A0ABR8ZB40</accession>
<evidence type="ECO:0000313" key="3">
    <source>
        <dbReference type="Proteomes" id="UP000637299"/>
    </source>
</evidence>
<dbReference type="Proteomes" id="UP000637299">
    <property type="component" value="Unassembled WGS sequence"/>
</dbReference>